<dbReference type="EMBL" id="AWWV01007717">
    <property type="protein sequence ID" value="OMO95070.1"/>
    <property type="molecule type" value="Genomic_DNA"/>
</dbReference>
<reference evidence="2 3" key="1">
    <citation type="submission" date="2013-09" db="EMBL/GenBank/DDBJ databases">
        <title>Corchorus capsularis genome sequencing.</title>
        <authorList>
            <person name="Alam M."/>
            <person name="Haque M.S."/>
            <person name="Islam M.S."/>
            <person name="Emdad E.M."/>
            <person name="Islam M.M."/>
            <person name="Ahmed B."/>
            <person name="Halim A."/>
            <person name="Hossen Q.M.M."/>
            <person name="Hossain M.Z."/>
            <person name="Ahmed R."/>
            <person name="Khan M.M."/>
            <person name="Islam R."/>
            <person name="Rashid M.M."/>
            <person name="Khan S.A."/>
            <person name="Rahman M.S."/>
            <person name="Alam M."/>
        </authorList>
    </citation>
    <scope>NUCLEOTIDE SEQUENCE [LARGE SCALE GENOMIC DNA]</scope>
    <source>
        <strain evidence="3">cv. CVL-1</strain>
        <tissue evidence="2">Whole seedling</tissue>
    </source>
</reference>
<comment type="caution">
    <text evidence="2">The sequence shown here is derived from an EMBL/GenBank/DDBJ whole genome shotgun (WGS) entry which is preliminary data.</text>
</comment>
<evidence type="ECO:0000313" key="3">
    <source>
        <dbReference type="Proteomes" id="UP000188268"/>
    </source>
</evidence>
<name>A0A1R3JJT4_COCAP</name>
<gene>
    <name evidence="2" type="ORF">CCACVL1_05611</name>
</gene>
<accession>A0A1R3JJT4</accession>
<dbReference type="Gramene" id="OMO95070">
    <property type="protein sequence ID" value="OMO95070"/>
    <property type="gene ID" value="CCACVL1_05611"/>
</dbReference>
<evidence type="ECO:0000256" key="1">
    <source>
        <dbReference type="SAM" id="MobiDB-lite"/>
    </source>
</evidence>
<keyword evidence="3" id="KW-1185">Reference proteome</keyword>
<feature type="region of interest" description="Disordered" evidence="1">
    <location>
        <begin position="33"/>
        <end position="59"/>
    </location>
</feature>
<dbReference type="Proteomes" id="UP000188268">
    <property type="component" value="Unassembled WGS sequence"/>
</dbReference>
<proteinExistence type="predicted"/>
<feature type="compositionally biased region" description="Polar residues" evidence="1">
    <location>
        <begin position="38"/>
        <end position="49"/>
    </location>
</feature>
<evidence type="ECO:0000313" key="2">
    <source>
        <dbReference type="EMBL" id="OMO95070.1"/>
    </source>
</evidence>
<sequence>MEPVIFLFFNHGDKRKYRFASSPPPRLIVRSKFYDVTHPNQNPRPGSSSDRPRGNHLPQLFMETRYPNLLYP</sequence>
<protein>
    <submittedName>
        <fullName evidence="2">Uncharacterized protein</fullName>
    </submittedName>
</protein>
<organism evidence="2 3">
    <name type="scientific">Corchorus capsularis</name>
    <name type="common">Jute</name>
    <dbReference type="NCBI Taxonomy" id="210143"/>
    <lineage>
        <taxon>Eukaryota</taxon>
        <taxon>Viridiplantae</taxon>
        <taxon>Streptophyta</taxon>
        <taxon>Embryophyta</taxon>
        <taxon>Tracheophyta</taxon>
        <taxon>Spermatophyta</taxon>
        <taxon>Magnoliopsida</taxon>
        <taxon>eudicotyledons</taxon>
        <taxon>Gunneridae</taxon>
        <taxon>Pentapetalae</taxon>
        <taxon>rosids</taxon>
        <taxon>malvids</taxon>
        <taxon>Malvales</taxon>
        <taxon>Malvaceae</taxon>
        <taxon>Grewioideae</taxon>
        <taxon>Apeibeae</taxon>
        <taxon>Corchorus</taxon>
    </lineage>
</organism>
<dbReference type="AlphaFoldDB" id="A0A1R3JJT4"/>